<keyword evidence="1" id="KW-0812">Transmembrane</keyword>
<feature type="transmembrane region" description="Helical" evidence="1">
    <location>
        <begin position="194"/>
        <end position="214"/>
    </location>
</feature>
<evidence type="ECO:0000313" key="2">
    <source>
        <dbReference type="EMBL" id="OJD77919.1"/>
    </source>
</evidence>
<name>A0A1J9VND5_9BACI</name>
<feature type="transmembrane region" description="Helical" evidence="1">
    <location>
        <begin position="45"/>
        <end position="67"/>
    </location>
</feature>
<evidence type="ECO:0000313" key="3">
    <source>
        <dbReference type="Proteomes" id="UP000182788"/>
    </source>
</evidence>
<reference evidence="2 3" key="1">
    <citation type="submission" date="2016-06" db="EMBL/GenBank/DDBJ databases">
        <title>First insights into the genetic diversity and population structure of in the Bacillus cereus group bacteria from diverse marine environments.</title>
        <authorList>
            <person name="Liu Y."/>
            <person name="Lai Q."/>
            <person name="Shao Z."/>
        </authorList>
    </citation>
    <scope>NUCLEOTIDE SEQUENCE [LARGE SCALE GENOMIC DNA]</scope>
    <source>
        <strain evidence="2 3">NH24A2</strain>
    </source>
</reference>
<accession>A0A1J9VND5</accession>
<keyword evidence="1" id="KW-1133">Transmembrane helix</keyword>
<dbReference type="Pfam" id="PF13261">
    <property type="entry name" value="DUF4052"/>
    <property type="match status" value="1"/>
</dbReference>
<dbReference type="InterPro" id="IPR025126">
    <property type="entry name" value="DUF4052"/>
</dbReference>
<dbReference type="AlphaFoldDB" id="A0A1J9VND5"/>
<sequence length="223" mass="25184">MTMLMKQLKLHINFHYKAILIFWIVAFLIKGTTNAVDLRGIKEGFLQHILNNPSIASIFFIVVSTFIIQDDVFRLAVSFGVTRLQFFIGSVCYIILQAALFSFLQVFLLQNTLYSTVNSSLGENSVQQFIVQLLLYVTISCFFQVAVVIKQRFKWIGLMIGGTFFLSANSALYGEVGIQSLISITNLSLINIPYFTVISIGLIVVYIMTSGIFIRKVSFEQMV</sequence>
<feature type="transmembrane region" description="Helical" evidence="1">
    <location>
        <begin position="156"/>
        <end position="174"/>
    </location>
</feature>
<feature type="transmembrane region" description="Helical" evidence="1">
    <location>
        <begin position="129"/>
        <end position="149"/>
    </location>
</feature>
<dbReference type="Proteomes" id="UP000182788">
    <property type="component" value="Unassembled WGS sequence"/>
</dbReference>
<dbReference type="EMBL" id="MAOI01000079">
    <property type="protein sequence ID" value="OJD77919.1"/>
    <property type="molecule type" value="Genomic_DNA"/>
</dbReference>
<dbReference type="GeneID" id="87593085"/>
<organism evidence="2 3">
    <name type="scientific">Bacillus paramycoides</name>
    <dbReference type="NCBI Taxonomy" id="2026194"/>
    <lineage>
        <taxon>Bacteria</taxon>
        <taxon>Bacillati</taxon>
        <taxon>Bacillota</taxon>
        <taxon>Bacilli</taxon>
        <taxon>Bacillales</taxon>
        <taxon>Bacillaceae</taxon>
        <taxon>Bacillus</taxon>
        <taxon>Bacillus cereus group</taxon>
    </lineage>
</organism>
<feature type="transmembrane region" description="Helical" evidence="1">
    <location>
        <begin position="87"/>
        <end position="109"/>
    </location>
</feature>
<comment type="caution">
    <text evidence="2">The sequence shown here is derived from an EMBL/GenBank/DDBJ whole genome shotgun (WGS) entry which is preliminary data.</text>
</comment>
<proteinExistence type="predicted"/>
<keyword evidence="1" id="KW-0472">Membrane</keyword>
<protein>
    <submittedName>
        <fullName evidence="2">ABC transporter permease</fullName>
    </submittedName>
</protein>
<dbReference type="RefSeq" id="WP_048371140.1">
    <property type="nucleotide sequence ID" value="NZ_CBCSHB010000004.1"/>
</dbReference>
<gene>
    <name evidence="2" type="ORF">BAU28_01405</name>
</gene>
<evidence type="ECO:0000256" key="1">
    <source>
        <dbReference type="SAM" id="Phobius"/>
    </source>
</evidence>